<organism evidence="2">
    <name type="scientific">Brucella pituitosa</name>
    <dbReference type="NCBI Taxonomy" id="571256"/>
    <lineage>
        <taxon>Bacteria</taxon>
        <taxon>Pseudomonadati</taxon>
        <taxon>Pseudomonadota</taxon>
        <taxon>Alphaproteobacteria</taxon>
        <taxon>Hyphomicrobiales</taxon>
        <taxon>Brucellaceae</taxon>
        <taxon>Brucella/Ochrobactrum group</taxon>
        <taxon>Brucella</taxon>
    </lineage>
</organism>
<feature type="region of interest" description="Disordered" evidence="1">
    <location>
        <begin position="95"/>
        <end position="129"/>
    </location>
</feature>
<reference evidence="2" key="1">
    <citation type="submission" date="2019-09" db="EMBL/GenBank/DDBJ databases">
        <title>Draft genome sequences of 48 bacterial type strains from the CCUG.</title>
        <authorList>
            <person name="Tunovic T."/>
            <person name="Pineiro-Iglesias B."/>
            <person name="Unosson C."/>
            <person name="Inganas E."/>
            <person name="Ohlen M."/>
            <person name="Cardew S."/>
            <person name="Jensie-Markopoulos S."/>
            <person name="Salva-Serra F."/>
            <person name="Jaen-Luchoro D."/>
            <person name="Karlsson R."/>
            <person name="Svensson-Stadler L."/>
            <person name="Chun J."/>
            <person name="Moore E."/>
        </authorList>
    </citation>
    <scope>NUCLEOTIDE SEQUENCE</scope>
    <source>
        <strain evidence="2">CCUG 50899</strain>
    </source>
</reference>
<dbReference type="AlphaFoldDB" id="A0A643EXT2"/>
<dbReference type="Pfam" id="PF05119">
    <property type="entry name" value="Terminase_4"/>
    <property type="match status" value="1"/>
</dbReference>
<sequence length="129" mass="14022">MAAGRKAGIVAAANALDIVPPPPSTLDKYAKRIWREIMPDLVERKVLTAADMPGLRNFCIAMGTVERLGRAIRKMGDGFDPALYRAQDKAMTTARQIGDQYGLSPTSRSRPSIRDTGDDNDELDAKGFG</sequence>
<accession>A0A643EXT2</accession>
<proteinExistence type="predicted"/>
<evidence type="ECO:0000313" key="2">
    <source>
        <dbReference type="EMBL" id="KAB0570581.1"/>
    </source>
</evidence>
<evidence type="ECO:0000256" key="1">
    <source>
        <dbReference type="SAM" id="MobiDB-lite"/>
    </source>
</evidence>
<gene>
    <name evidence="2" type="ORF">F7Q93_15180</name>
</gene>
<dbReference type="InterPro" id="IPR006448">
    <property type="entry name" value="Phage_term_ssu_P27"/>
</dbReference>
<dbReference type="EMBL" id="VZPE01000006">
    <property type="protein sequence ID" value="KAB0570581.1"/>
    <property type="molecule type" value="Genomic_DNA"/>
</dbReference>
<protein>
    <submittedName>
        <fullName evidence="2">P27 family phage terminase small subunit</fullName>
    </submittedName>
</protein>
<name>A0A643EXT2_9HYPH</name>
<dbReference type="RefSeq" id="WP_128094004.1">
    <property type="nucleotide sequence ID" value="NZ_JBHEEN010000006.1"/>
</dbReference>
<comment type="caution">
    <text evidence="2">The sequence shown here is derived from an EMBL/GenBank/DDBJ whole genome shotgun (WGS) entry which is preliminary data.</text>
</comment>